<organism evidence="1 2">
    <name type="scientific">Temnothorax curvispinosus</name>
    <dbReference type="NCBI Taxonomy" id="300111"/>
    <lineage>
        <taxon>Eukaryota</taxon>
        <taxon>Metazoa</taxon>
        <taxon>Ecdysozoa</taxon>
        <taxon>Arthropoda</taxon>
        <taxon>Hexapoda</taxon>
        <taxon>Insecta</taxon>
        <taxon>Pterygota</taxon>
        <taxon>Neoptera</taxon>
        <taxon>Endopterygota</taxon>
        <taxon>Hymenoptera</taxon>
        <taxon>Apocrita</taxon>
        <taxon>Aculeata</taxon>
        <taxon>Formicoidea</taxon>
        <taxon>Formicidae</taxon>
        <taxon>Myrmicinae</taxon>
        <taxon>Temnothorax</taxon>
    </lineage>
</organism>
<keyword evidence="1" id="KW-1185">Reference proteome</keyword>
<dbReference type="PANTHER" id="PTHR47160">
    <property type="entry name" value="PUTATIVE-RELATED"/>
    <property type="match status" value="1"/>
</dbReference>
<sequence length="414" mass="48275">MLRLSRESLLPLKEIFDNVSRTNPEVAAHISYSSMKSMMARERIKQRPPIPHTFQALCTDLIEYEWIKEFYKGNVVAQDGSRAVIFSSDKLLEIIQQAQEIFVDGTFSVVPRYPHIDQLYTIHIRYINKAVGTVFCLCEARTSALYEAIWLKILQLAPGLKTSVKFIMSDYEAAAMKVLEKLFPNANIHGCWFHYNQAVLRKWNRLGLTNISSTLLSMTMTLPLLPQEYFVQALRILHNYCDATHSKYEELLHFVTYIEKTWLPKASKVSVYNCPVRTNNLVENFHSTMRRKLGPHQNLWIFLDKLTKLLVDQEINFERLQNNKSLTIAQPRKNKERDLKIFQAQTYLITGRLPLEQFLLIFTGIHNNFYLQQDINMQEKENVPNVFLENQNGEKENVPNVFLENQNGEKENVP</sequence>
<name>A0A6J1Q390_9HYME</name>
<dbReference type="AlphaFoldDB" id="A0A6J1Q390"/>
<protein>
    <submittedName>
        <fullName evidence="2">Uncharacterized protein LOC112457254</fullName>
    </submittedName>
</protein>
<dbReference type="Proteomes" id="UP000504618">
    <property type="component" value="Unplaced"/>
</dbReference>
<dbReference type="GeneID" id="112457254"/>
<dbReference type="OrthoDB" id="10029846at2759"/>
<feature type="non-terminal residue" evidence="2">
    <location>
        <position position="414"/>
    </location>
</feature>
<evidence type="ECO:0000313" key="2">
    <source>
        <dbReference type="RefSeq" id="XP_024875946.1"/>
    </source>
</evidence>
<proteinExistence type="predicted"/>
<dbReference type="PANTHER" id="PTHR47160:SF8">
    <property type="entry name" value="MULE TRANSPOSASE DOMAIN-CONTAINING PROTEIN"/>
    <property type="match status" value="1"/>
</dbReference>
<reference evidence="2" key="1">
    <citation type="submission" date="2025-08" db="UniProtKB">
        <authorList>
            <consortium name="RefSeq"/>
        </authorList>
    </citation>
    <scope>IDENTIFICATION</scope>
    <source>
        <tissue evidence="2">Whole body</tissue>
    </source>
</reference>
<dbReference type="RefSeq" id="XP_024875946.1">
    <property type="nucleotide sequence ID" value="XM_025020178.1"/>
</dbReference>
<gene>
    <name evidence="2" type="primary">LOC112457254</name>
</gene>
<accession>A0A6J1Q390</accession>
<evidence type="ECO:0000313" key="1">
    <source>
        <dbReference type="Proteomes" id="UP000504618"/>
    </source>
</evidence>